<protein>
    <submittedName>
        <fullName evidence="1">Phosphocarrier protein kinase</fullName>
    </submittedName>
</protein>
<dbReference type="InterPro" id="IPR029016">
    <property type="entry name" value="GAF-like_dom_sf"/>
</dbReference>
<dbReference type="AlphaFoldDB" id="A0A0B8QNP5"/>
<gene>
    <name evidence="1" type="ORF">JCM19241_2042</name>
</gene>
<proteinExistence type="predicted"/>
<dbReference type="EMBL" id="BBSC01000016">
    <property type="protein sequence ID" value="GAM78637.1"/>
    <property type="molecule type" value="Genomic_DNA"/>
</dbReference>
<dbReference type="Proteomes" id="UP000031666">
    <property type="component" value="Unassembled WGS sequence"/>
</dbReference>
<reference evidence="1 2" key="1">
    <citation type="submission" date="2015-01" db="EMBL/GenBank/DDBJ databases">
        <title>Vibrio sp. C94 JCM 19241 whole genome shotgun sequence.</title>
        <authorList>
            <person name="Sawabe T."/>
            <person name="Meirelles P."/>
            <person name="Feng G."/>
            <person name="Sayaka M."/>
            <person name="Hattori M."/>
            <person name="Ohkuma M."/>
        </authorList>
    </citation>
    <scope>NUCLEOTIDE SEQUENCE [LARGE SCALE GENOMIC DNA]</scope>
    <source>
        <strain evidence="2">JCM 19241</strain>
    </source>
</reference>
<keyword evidence="1" id="KW-0808">Transferase</keyword>
<dbReference type="GO" id="GO:0016301">
    <property type="term" value="F:kinase activity"/>
    <property type="evidence" value="ECO:0007669"/>
    <property type="project" value="UniProtKB-KW"/>
</dbReference>
<name>A0A0B8QNP5_9VIBR</name>
<evidence type="ECO:0000313" key="1">
    <source>
        <dbReference type="EMBL" id="GAM78637.1"/>
    </source>
</evidence>
<comment type="caution">
    <text evidence="1">The sequence shown here is derived from an EMBL/GenBank/DDBJ whole genome shotgun (WGS) entry which is preliminary data.</text>
</comment>
<reference evidence="1 2" key="2">
    <citation type="submission" date="2015-01" db="EMBL/GenBank/DDBJ databases">
        <authorList>
            <consortium name="NBRP consortium"/>
            <person name="Sawabe T."/>
            <person name="Meirelles P."/>
            <person name="Feng G."/>
            <person name="Sayaka M."/>
            <person name="Hattori M."/>
            <person name="Ohkuma M."/>
        </authorList>
    </citation>
    <scope>NUCLEOTIDE SEQUENCE [LARGE SCALE GENOMIC DNA]</scope>
    <source>
        <strain evidence="2">JCM 19241</strain>
    </source>
</reference>
<dbReference type="Gene3D" id="3.30.450.40">
    <property type="match status" value="1"/>
</dbReference>
<organism evidence="1 2">
    <name type="scientific">Vibrio ishigakensis</name>
    <dbReference type="NCBI Taxonomy" id="1481914"/>
    <lineage>
        <taxon>Bacteria</taxon>
        <taxon>Pseudomonadati</taxon>
        <taxon>Pseudomonadota</taxon>
        <taxon>Gammaproteobacteria</taxon>
        <taxon>Vibrionales</taxon>
        <taxon>Vibrionaceae</taxon>
        <taxon>Vibrio</taxon>
    </lineage>
</organism>
<keyword evidence="1" id="KW-0418">Kinase</keyword>
<accession>A0A0B8QNP5</accession>
<evidence type="ECO:0000313" key="2">
    <source>
        <dbReference type="Proteomes" id="UP000031666"/>
    </source>
</evidence>
<sequence>MLNQLRDIVEHVSRVDDIHQALEVLVERTCHAVSSECCTIYLSNHQKQRLELMATKG</sequence>
<dbReference type="SUPFAM" id="SSF55781">
    <property type="entry name" value="GAF domain-like"/>
    <property type="match status" value="1"/>
</dbReference>
<dbReference type="STRING" id="1481914.JCM19241_2042"/>